<sequence length="59" mass="6608">MRLANAIARLTMASARAEPSVGTRRCLYMMSLRLQRDTAPAWRVRALAGEPIQYRNCAA</sequence>
<accession>B3RCG8</accession>
<evidence type="ECO:0000313" key="2">
    <source>
        <dbReference type="Proteomes" id="UP000001692"/>
    </source>
</evidence>
<reference evidence="1 2" key="1">
    <citation type="journal article" date="2008" name="Genome Res.">
        <title>Genome sequence of the beta-rhizobium Cupriavidus taiwanensis and comparative genomics of rhizobia.</title>
        <authorList>
            <person name="Amadou C."/>
            <person name="Pascal G."/>
            <person name="Mangenot S."/>
            <person name="Glew M."/>
            <person name="Bontemps C."/>
            <person name="Capela D."/>
            <person name="Carrere S."/>
            <person name="Cruveiller S."/>
            <person name="Dossat C."/>
            <person name="Lajus A."/>
            <person name="Marchetti M."/>
            <person name="Poinsot V."/>
            <person name="Rouy Z."/>
            <person name="Servin B."/>
            <person name="Saad M."/>
            <person name="Schenowitz C."/>
            <person name="Barbe V."/>
            <person name="Batut J."/>
            <person name="Medigue C."/>
            <person name="Masson-Boivin C."/>
        </authorList>
    </citation>
    <scope>NUCLEOTIDE SEQUENCE [LARGE SCALE GENOMIC DNA]</scope>
    <source>
        <strain evidence="2">DSM 17343 / BCRC 17206 / CCUG 44338 / CIP 107171 / LMG 19424 / R1</strain>
    </source>
</reference>
<dbReference type="AlphaFoldDB" id="B3RCG8"/>
<dbReference type="EMBL" id="CU633750">
    <property type="protein sequence ID" value="CAQ72593.1"/>
    <property type="molecule type" value="Genomic_DNA"/>
</dbReference>
<proteinExistence type="predicted"/>
<name>B3RCG8_CUPTR</name>
<evidence type="ECO:0000313" key="1">
    <source>
        <dbReference type="EMBL" id="CAQ72593.1"/>
    </source>
</evidence>
<dbReference type="Proteomes" id="UP000001692">
    <property type="component" value="Chromosome 2"/>
</dbReference>
<organism evidence="1 2">
    <name type="scientific">Cupriavidus taiwanensis (strain DSM 17343 / BCRC 17206 / CCUG 44338 / CIP 107171 / LMG 19424 / R1)</name>
    <name type="common">Ralstonia taiwanensis (strain LMG 19424)</name>
    <dbReference type="NCBI Taxonomy" id="977880"/>
    <lineage>
        <taxon>Bacteria</taxon>
        <taxon>Pseudomonadati</taxon>
        <taxon>Pseudomonadota</taxon>
        <taxon>Betaproteobacteria</taxon>
        <taxon>Burkholderiales</taxon>
        <taxon>Burkholderiaceae</taxon>
        <taxon>Cupriavidus</taxon>
    </lineage>
</organism>
<dbReference type="KEGG" id="cti:RALTA_B2014"/>
<protein>
    <submittedName>
        <fullName evidence="1">Uncharacterized protein</fullName>
    </submittedName>
</protein>
<gene>
    <name evidence="1" type="ordered locus">RALTA_B2014</name>
</gene>
<dbReference type="HOGENOM" id="CLU_2952678_0_0_4"/>
<keyword evidence="2" id="KW-1185">Reference proteome</keyword>